<evidence type="ECO:0000313" key="1">
    <source>
        <dbReference type="EMBL" id="SHI44427.1"/>
    </source>
</evidence>
<name>A0A1M6B6Z9_9FLAO</name>
<dbReference type="InterPro" id="IPR006379">
    <property type="entry name" value="HAD-SF_hydro_IIB"/>
</dbReference>
<organism evidence="1 2">
    <name type="scientific">Flavobacterium haoranii</name>
    <dbReference type="NCBI Taxonomy" id="683124"/>
    <lineage>
        <taxon>Bacteria</taxon>
        <taxon>Pseudomonadati</taxon>
        <taxon>Bacteroidota</taxon>
        <taxon>Flavobacteriia</taxon>
        <taxon>Flavobacteriales</taxon>
        <taxon>Flavobacteriaceae</taxon>
        <taxon>Flavobacterium</taxon>
    </lineage>
</organism>
<evidence type="ECO:0000313" key="2">
    <source>
        <dbReference type="Proteomes" id="UP000184232"/>
    </source>
</evidence>
<sequence>MKLENIKLVVTDMDGTLLNSKHELTPTFFETYNKLKRNNIKFIAASGRQYYSIADKFESILDEITIIAENGAYIRKNGTEILVKSIHIDLLKKVIEYTRTLPNIYIVLCGKTKAYIEQKEENFVNFFKEFYNKYEIVDNLLDNLEDDYFKIALYNPYGAEENIYPFFEKFSEELQIKISGEFWVDIMQLNVNKGTAINLIQNAHNISKDETLVFGDYLNDLEMFQNAGISVAMKNAHPKIKEIASYITESNDEKGVEVFINKLA</sequence>
<dbReference type="PROSITE" id="PS01228">
    <property type="entry name" value="COF_1"/>
    <property type="match status" value="1"/>
</dbReference>
<dbReference type="GO" id="GO:0016791">
    <property type="term" value="F:phosphatase activity"/>
    <property type="evidence" value="ECO:0007669"/>
    <property type="project" value="TreeGrafter"/>
</dbReference>
<dbReference type="PANTHER" id="PTHR10000:SF8">
    <property type="entry name" value="HAD SUPERFAMILY HYDROLASE-LIKE, TYPE 3"/>
    <property type="match status" value="1"/>
</dbReference>
<keyword evidence="2" id="KW-1185">Reference proteome</keyword>
<dbReference type="GO" id="GO:0005829">
    <property type="term" value="C:cytosol"/>
    <property type="evidence" value="ECO:0007669"/>
    <property type="project" value="TreeGrafter"/>
</dbReference>
<dbReference type="PANTHER" id="PTHR10000">
    <property type="entry name" value="PHOSPHOSERINE PHOSPHATASE"/>
    <property type="match status" value="1"/>
</dbReference>
<dbReference type="STRING" id="683124.SAMN05444337_0015"/>
<dbReference type="SFLD" id="SFLDG01140">
    <property type="entry name" value="C2.B:_Phosphomannomutase_and_P"/>
    <property type="match status" value="1"/>
</dbReference>
<dbReference type="InterPro" id="IPR023214">
    <property type="entry name" value="HAD_sf"/>
</dbReference>
<dbReference type="Pfam" id="PF08282">
    <property type="entry name" value="Hydrolase_3"/>
    <property type="match status" value="1"/>
</dbReference>
<dbReference type="OrthoDB" id="9814970at2"/>
<dbReference type="Gene3D" id="3.40.50.1000">
    <property type="entry name" value="HAD superfamily/HAD-like"/>
    <property type="match status" value="1"/>
</dbReference>
<dbReference type="NCBIfam" id="TIGR01484">
    <property type="entry name" value="HAD-SF-IIB"/>
    <property type="match status" value="1"/>
</dbReference>
<dbReference type="InterPro" id="IPR000150">
    <property type="entry name" value="Cof"/>
</dbReference>
<dbReference type="CDD" id="cd07518">
    <property type="entry name" value="HAD_YbiV-Like"/>
    <property type="match status" value="1"/>
</dbReference>
<accession>A0A1M6B6Z9</accession>
<dbReference type="AlphaFoldDB" id="A0A1M6B6Z9"/>
<dbReference type="Gene3D" id="3.30.1240.10">
    <property type="match status" value="1"/>
</dbReference>
<evidence type="ECO:0008006" key="3">
    <source>
        <dbReference type="Google" id="ProtNLM"/>
    </source>
</evidence>
<dbReference type="InterPro" id="IPR036412">
    <property type="entry name" value="HAD-like_sf"/>
</dbReference>
<dbReference type="NCBIfam" id="TIGR00099">
    <property type="entry name" value="Cof-subfamily"/>
    <property type="match status" value="1"/>
</dbReference>
<dbReference type="SUPFAM" id="SSF56784">
    <property type="entry name" value="HAD-like"/>
    <property type="match status" value="1"/>
</dbReference>
<gene>
    <name evidence="1" type="ORF">SAMN05444337_0015</name>
</gene>
<protein>
    <recommendedName>
        <fullName evidence="3">Sugar-phosphatase</fullName>
    </recommendedName>
</protein>
<dbReference type="SFLD" id="SFLDG01144">
    <property type="entry name" value="C2.B.4:_PGP_Like"/>
    <property type="match status" value="1"/>
</dbReference>
<dbReference type="GO" id="GO:0000287">
    <property type="term" value="F:magnesium ion binding"/>
    <property type="evidence" value="ECO:0007669"/>
    <property type="project" value="TreeGrafter"/>
</dbReference>
<dbReference type="RefSeq" id="WP_072780273.1">
    <property type="nucleotide sequence ID" value="NZ_CP045292.1"/>
</dbReference>
<dbReference type="Proteomes" id="UP000184232">
    <property type="component" value="Unassembled WGS sequence"/>
</dbReference>
<dbReference type="SFLD" id="SFLDS00003">
    <property type="entry name" value="Haloacid_Dehalogenase"/>
    <property type="match status" value="1"/>
</dbReference>
<reference evidence="1 2" key="1">
    <citation type="submission" date="2016-11" db="EMBL/GenBank/DDBJ databases">
        <authorList>
            <person name="Jaros S."/>
            <person name="Januszkiewicz K."/>
            <person name="Wedrychowicz H."/>
        </authorList>
    </citation>
    <scope>NUCLEOTIDE SEQUENCE [LARGE SCALE GENOMIC DNA]</scope>
    <source>
        <strain evidence="1 2">DSM 22807</strain>
    </source>
</reference>
<proteinExistence type="predicted"/>
<dbReference type="EMBL" id="FQZH01000001">
    <property type="protein sequence ID" value="SHI44427.1"/>
    <property type="molecule type" value="Genomic_DNA"/>
</dbReference>